<feature type="domain" description="Radical SAM core" evidence="16">
    <location>
        <begin position="205"/>
        <end position="419"/>
    </location>
</feature>
<dbReference type="InterPro" id="IPR025895">
    <property type="entry name" value="LAM_C_dom"/>
</dbReference>
<dbReference type="Pfam" id="PF04055">
    <property type="entry name" value="Radical_SAM"/>
    <property type="match status" value="1"/>
</dbReference>
<evidence type="ECO:0000256" key="12">
    <source>
        <dbReference type="ARBA" id="ARBA00023014"/>
    </source>
</evidence>
<dbReference type="EMBL" id="CP066681">
    <property type="protein sequence ID" value="QQG36370.1"/>
    <property type="molecule type" value="Genomic_DNA"/>
</dbReference>
<organism evidence="17 18">
    <name type="scientific">Micavibrio aeruginosavorus</name>
    <dbReference type="NCBI Taxonomy" id="349221"/>
    <lineage>
        <taxon>Bacteria</taxon>
        <taxon>Pseudomonadati</taxon>
        <taxon>Bdellovibrionota</taxon>
        <taxon>Bdellovibrionia</taxon>
        <taxon>Bdellovibrionales</taxon>
        <taxon>Pseudobdellovibrionaceae</taxon>
        <taxon>Micavibrio</taxon>
    </lineage>
</organism>
<reference evidence="17 18" key="1">
    <citation type="submission" date="2020-07" db="EMBL/GenBank/DDBJ databases">
        <title>Huge and variable diversity of episymbiotic CPR bacteria and DPANN archaea in groundwater ecosystems.</title>
        <authorList>
            <person name="He C.Y."/>
            <person name="Keren R."/>
            <person name="Whittaker M."/>
            <person name="Farag I.F."/>
            <person name="Doudna J."/>
            <person name="Cate J.H.D."/>
            <person name="Banfield J.F."/>
        </authorList>
    </citation>
    <scope>NUCLEOTIDE SEQUENCE [LARGE SCALE GENOMIC DNA]</scope>
    <source>
        <strain evidence="17">NC_groundwater_70_Ag_B-0.1um_54_66</strain>
    </source>
</reference>
<evidence type="ECO:0000256" key="8">
    <source>
        <dbReference type="ARBA" id="ARBA00022691"/>
    </source>
</evidence>
<evidence type="ECO:0000256" key="10">
    <source>
        <dbReference type="ARBA" id="ARBA00022898"/>
    </source>
</evidence>
<feature type="region of interest" description="Disordered" evidence="15">
    <location>
        <begin position="1"/>
        <end position="28"/>
    </location>
</feature>
<comment type="cofactor">
    <cofactor evidence="3">
        <name>[4Fe-4S] cluster</name>
        <dbReference type="ChEBI" id="CHEBI:49883"/>
    </cofactor>
</comment>
<evidence type="ECO:0000256" key="6">
    <source>
        <dbReference type="ARBA" id="ARBA00022363"/>
    </source>
</evidence>
<evidence type="ECO:0000313" key="18">
    <source>
        <dbReference type="Proteomes" id="UP000595362"/>
    </source>
</evidence>
<dbReference type="Proteomes" id="UP000595362">
    <property type="component" value="Chromosome"/>
</dbReference>
<evidence type="ECO:0000256" key="3">
    <source>
        <dbReference type="ARBA" id="ARBA00001966"/>
    </source>
</evidence>
<feature type="modified residue" description="N6-(pyridoxal phosphate)lysine" evidence="14">
    <location>
        <position position="433"/>
    </location>
</feature>
<evidence type="ECO:0000313" key="17">
    <source>
        <dbReference type="EMBL" id="QQG36370.1"/>
    </source>
</evidence>
<sequence>MKDRPGSAGIPEDGSTKEHISLDITGPVPEHTYHLQTVEADSAALASLHFPSLHHSHSDAPQSQTENGIAPTKSVRKQAKKSLFKNPGFPESERTRAFRRRFYPDATKEDWSDWGWQVRHRIRDLEQLSRIIKLSPDEETAVLRHRGSLPIGITPYYASLLDEINPDQPLRRTHIPVTGEYVRTPGEDPDPLGEDHDTATPGLVHRYPDRVLFLTTGFCSTYCRYCTRSRMVGETNGVYSFSVSQWEKAAQYIEAHPEIRDCLLSGGDPLSIMDDKLEWLLARLRRIKHLEFIRIGTKIPVVMPQRITKNLTRMLRKYHPLWMSIHFTHPDELTPETAEACERLADAGIPLGSQTVLLKGVNDNLETMRRLYHGLLKIRVKPYYLYQCDPVSGSSHFRTPVEKGLEIMAGLRGFTTGYANPIFVIDAPGGGGKIPLMPDYVIGRDGADLLLTNFEGGVYRYPDPEGRLGESQNYLRQQGFDHDTAGRFYTAKARN</sequence>
<feature type="compositionally biased region" description="Basic residues" evidence="15">
    <location>
        <begin position="74"/>
        <end position="83"/>
    </location>
</feature>
<keyword evidence="13" id="KW-0413">Isomerase</keyword>
<keyword evidence="8" id="KW-0949">S-adenosyl-L-methionine</keyword>
<dbReference type="GO" id="GO:0046872">
    <property type="term" value="F:metal ion binding"/>
    <property type="evidence" value="ECO:0007669"/>
    <property type="project" value="UniProtKB-KW"/>
</dbReference>
<dbReference type="InterPro" id="IPR003739">
    <property type="entry name" value="Lys_aminomutase/Glu_NH3_mut"/>
</dbReference>
<keyword evidence="9" id="KW-0479">Metal-binding</keyword>
<dbReference type="PROSITE" id="PS51918">
    <property type="entry name" value="RADICAL_SAM"/>
    <property type="match status" value="1"/>
</dbReference>
<protein>
    <recommendedName>
        <fullName evidence="6">L-lysine 2,3-aminomutase</fullName>
        <ecNumber evidence="5">5.4.3.2</ecNumber>
    </recommendedName>
</protein>
<gene>
    <name evidence="17" type="ORF">HYS17_00835</name>
</gene>
<evidence type="ECO:0000256" key="1">
    <source>
        <dbReference type="ARBA" id="ARBA00000911"/>
    </source>
</evidence>
<dbReference type="NCBIfam" id="TIGR00238">
    <property type="entry name" value="KamA family radical SAM protein"/>
    <property type="match status" value="1"/>
</dbReference>
<comment type="cofactor">
    <cofactor evidence="2 14">
        <name>pyridoxal 5'-phosphate</name>
        <dbReference type="ChEBI" id="CHEBI:597326"/>
    </cofactor>
</comment>
<evidence type="ECO:0000256" key="11">
    <source>
        <dbReference type="ARBA" id="ARBA00023004"/>
    </source>
</evidence>
<dbReference type="EC" id="5.4.3.2" evidence="5"/>
<dbReference type="InterPro" id="IPR022459">
    <property type="entry name" value="Lysine_aminomutase"/>
</dbReference>
<comment type="similarity">
    <text evidence="4">Belongs to the radical SAM superfamily. KamA family.</text>
</comment>
<name>A0A7T5UHF4_9BACT</name>
<dbReference type="SFLD" id="SFLDS00029">
    <property type="entry name" value="Radical_SAM"/>
    <property type="match status" value="1"/>
</dbReference>
<comment type="catalytic activity">
    <reaction evidence="1">
        <text>L-lysine = (3S)-3,6-diaminohexanoate</text>
        <dbReference type="Rhea" id="RHEA:19177"/>
        <dbReference type="ChEBI" id="CHEBI:32551"/>
        <dbReference type="ChEBI" id="CHEBI:57434"/>
        <dbReference type="EC" id="5.4.3.2"/>
    </reaction>
</comment>
<dbReference type="Gene3D" id="6.10.140.1170">
    <property type="match status" value="1"/>
</dbReference>
<dbReference type="SFLD" id="SFLDG01070">
    <property type="entry name" value="PLP-dependent"/>
    <property type="match status" value="1"/>
</dbReference>
<dbReference type="GO" id="GO:0051539">
    <property type="term" value="F:4 iron, 4 sulfur cluster binding"/>
    <property type="evidence" value="ECO:0007669"/>
    <property type="project" value="UniProtKB-KW"/>
</dbReference>
<accession>A0A7T5UHF4</accession>
<dbReference type="AlphaFoldDB" id="A0A7T5UHF4"/>
<evidence type="ECO:0000256" key="5">
    <source>
        <dbReference type="ARBA" id="ARBA00012144"/>
    </source>
</evidence>
<dbReference type="GO" id="GO:0050066">
    <property type="term" value="F:L-lysine 2,3-aminomutase activity"/>
    <property type="evidence" value="ECO:0007669"/>
    <property type="project" value="UniProtKB-EC"/>
</dbReference>
<keyword evidence="7" id="KW-0004">4Fe-4S</keyword>
<dbReference type="PANTHER" id="PTHR30538:SF1">
    <property type="entry name" value="L-LYSINE 2,3-AMINOMUTASE"/>
    <property type="match status" value="1"/>
</dbReference>
<evidence type="ECO:0000256" key="14">
    <source>
        <dbReference type="PIRSR" id="PIRSR603739-50"/>
    </source>
</evidence>
<dbReference type="CDD" id="cd01335">
    <property type="entry name" value="Radical_SAM"/>
    <property type="match status" value="1"/>
</dbReference>
<feature type="region of interest" description="Disordered" evidence="15">
    <location>
        <begin position="53"/>
        <end position="90"/>
    </location>
</feature>
<keyword evidence="10 14" id="KW-0663">Pyridoxal phosphate</keyword>
<dbReference type="InterPro" id="IPR058240">
    <property type="entry name" value="rSAM_sf"/>
</dbReference>
<evidence type="ECO:0000256" key="7">
    <source>
        <dbReference type="ARBA" id="ARBA00022485"/>
    </source>
</evidence>
<evidence type="ECO:0000256" key="15">
    <source>
        <dbReference type="SAM" id="MobiDB-lite"/>
    </source>
</evidence>
<dbReference type="SFLD" id="SFLDF00283">
    <property type="entry name" value="L-lysine_2_3-aminomutase_(LAM"/>
    <property type="match status" value="1"/>
</dbReference>
<dbReference type="InterPro" id="IPR007197">
    <property type="entry name" value="rSAM"/>
</dbReference>
<evidence type="ECO:0000256" key="4">
    <source>
        <dbReference type="ARBA" id="ARBA00008703"/>
    </source>
</evidence>
<keyword evidence="11" id="KW-0408">Iron</keyword>
<dbReference type="Gene3D" id="3.20.20.70">
    <property type="entry name" value="Aldolase class I"/>
    <property type="match status" value="1"/>
</dbReference>
<evidence type="ECO:0000259" key="16">
    <source>
        <dbReference type="PROSITE" id="PS51918"/>
    </source>
</evidence>
<dbReference type="PANTHER" id="PTHR30538">
    <property type="entry name" value="LYSINE 2,3-AMINOMUTASE-RELATED"/>
    <property type="match status" value="1"/>
</dbReference>
<evidence type="ECO:0000256" key="2">
    <source>
        <dbReference type="ARBA" id="ARBA00001933"/>
    </source>
</evidence>
<dbReference type="SUPFAM" id="SSF102114">
    <property type="entry name" value="Radical SAM enzymes"/>
    <property type="match status" value="1"/>
</dbReference>
<proteinExistence type="inferred from homology"/>
<dbReference type="InterPro" id="IPR013785">
    <property type="entry name" value="Aldolase_TIM"/>
</dbReference>
<dbReference type="Pfam" id="PF12544">
    <property type="entry name" value="LAM_C"/>
    <property type="match status" value="1"/>
</dbReference>
<evidence type="ECO:0000256" key="9">
    <source>
        <dbReference type="ARBA" id="ARBA00022723"/>
    </source>
</evidence>
<keyword evidence="12" id="KW-0411">Iron-sulfur</keyword>
<evidence type="ECO:0000256" key="13">
    <source>
        <dbReference type="ARBA" id="ARBA00023235"/>
    </source>
</evidence>